<feature type="non-terminal residue" evidence="1">
    <location>
        <position position="1"/>
    </location>
</feature>
<accession>X1G444</accession>
<reference evidence="1" key="1">
    <citation type="journal article" date="2014" name="Front. Microbiol.">
        <title>High frequency of phylogenetically diverse reductive dehalogenase-homologous genes in deep subseafloor sedimentary metagenomes.</title>
        <authorList>
            <person name="Kawai M."/>
            <person name="Futagami T."/>
            <person name="Toyoda A."/>
            <person name="Takaki Y."/>
            <person name="Nishi S."/>
            <person name="Hori S."/>
            <person name="Arai W."/>
            <person name="Tsubouchi T."/>
            <person name="Morono Y."/>
            <person name="Uchiyama I."/>
            <person name="Ito T."/>
            <person name="Fujiyama A."/>
            <person name="Inagaki F."/>
            <person name="Takami H."/>
        </authorList>
    </citation>
    <scope>NUCLEOTIDE SEQUENCE</scope>
    <source>
        <strain evidence="1">Expedition CK06-06</strain>
    </source>
</reference>
<dbReference type="EMBL" id="BARU01024732">
    <property type="protein sequence ID" value="GAH52691.1"/>
    <property type="molecule type" value="Genomic_DNA"/>
</dbReference>
<protein>
    <submittedName>
        <fullName evidence="1">Uncharacterized protein</fullName>
    </submittedName>
</protein>
<organism evidence="1">
    <name type="scientific">marine sediment metagenome</name>
    <dbReference type="NCBI Taxonomy" id="412755"/>
    <lineage>
        <taxon>unclassified sequences</taxon>
        <taxon>metagenomes</taxon>
        <taxon>ecological metagenomes</taxon>
    </lineage>
</organism>
<name>X1G444_9ZZZZ</name>
<evidence type="ECO:0000313" key="1">
    <source>
        <dbReference type="EMBL" id="GAH52691.1"/>
    </source>
</evidence>
<proteinExistence type="predicted"/>
<dbReference type="AlphaFoldDB" id="X1G444"/>
<sequence>KIRWDEIFNQLYGLVEDVVEKGDGELILG</sequence>
<gene>
    <name evidence="1" type="ORF">S03H2_39950</name>
</gene>
<comment type="caution">
    <text evidence="1">The sequence shown here is derived from an EMBL/GenBank/DDBJ whole genome shotgun (WGS) entry which is preliminary data.</text>
</comment>